<organism evidence="1 2">
    <name type="scientific">Bradyrhizobium cajani</name>
    <dbReference type="NCBI Taxonomy" id="1928661"/>
    <lineage>
        <taxon>Bacteria</taxon>
        <taxon>Pseudomonadati</taxon>
        <taxon>Pseudomonadota</taxon>
        <taxon>Alphaproteobacteria</taxon>
        <taxon>Hyphomicrobiales</taxon>
        <taxon>Nitrobacteraceae</taxon>
        <taxon>Bradyrhizobium</taxon>
    </lineage>
</organism>
<protein>
    <recommendedName>
        <fullName evidence="3">DUF1579 domain-containing protein</fullName>
    </recommendedName>
</protein>
<gene>
    <name evidence="1" type="ORF">GPL20_17030</name>
</gene>
<evidence type="ECO:0008006" key="3">
    <source>
        <dbReference type="Google" id="ProtNLM"/>
    </source>
</evidence>
<dbReference type="Proteomes" id="UP000449969">
    <property type="component" value="Unassembled WGS sequence"/>
</dbReference>
<evidence type="ECO:0000313" key="1">
    <source>
        <dbReference type="EMBL" id="MVT74719.1"/>
    </source>
</evidence>
<reference evidence="1 2" key="1">
    <citation type="submission" date="2019-12" db="EMBL/GenBank/DDBJ databases">
        <title>Draft genome sequences Bradyrhizobium cajani AMBPC1010, Bradyrhizobium pachyrhizi AMBPC1040 and Bradyrhizobium yuanmingense ALSPC3051, three plant growth promoting strains isolated from nodules of Cajanus cajan L. in Dominican Republic.</title>
        <authorList>
            <person name="Flores-Felix J.D."/>
            <person name="Araujo J."/>
            <person name="Diaz-Alcantara C."/>
            <person name="Gonzalez-Andres F."/>
            <person name="Velazquez E."/>
        </authorList>
    </citation>
    <scope>NUCLEOTIDE SEQUENCE [LARGE SCALE GENOMIC DNA]</scope>
    <source>
        <strain evidence="1 2">1010</strain>
    </source>
</reference>
<comment type="caution">
    <text evidence="1">The sequence shown here is derived from an EMBL/GenBank/DDBJ whole genome shotgun (WGS) entry which is preliminary data.</text>
</comment>
<accession>A0A844TDS3</accession>
<evidence type="ECO:0000313" key="2">
    <source>
        <dbReference type="Proteomes" id="UP000449969"/>
    </source>
</evidence>
<proteinExistence type="predicted"/>
<dbReference type="AlphaFoldDB" id="A0A844TDS3"/>
<keyword evidence="2" id="KW-1185">Reference proteome</keyword>
<dbReference type="EMBL" id="WQNE01000012">
    <property type="protein sequence ID" value="MVT74719.1"/>
    <property type="molecule type" value="Genomic_DNA"/>
</dbReference>
<sequence length="185" mass="20881">MLNSPQQEIDMTDFARLLHADGPNPEHAAALQLYGRFVGDWQAEITAHRPDGARHTAPGGIHFGWVLEGRAVQDVWIIPRPAGGPAFPIAGNWYGTTLRVYDPTIDAWRISWFDPGRSVFRQQIGRRRGADIVQEGTTDAGELTRWSFTEITDDSFHWLGEIKPAAATDWRLVVDVRARRRKGRQ</sequence>
<name>A0A844TDS3_9BRAD</name>